<sequence length="561" mass="62007">MPTDNTRYSLQAPCGLPSPLRSTTTRTSNSTGTIRSISSPPSTRINTPQSSANGNGHSNGIGHDEYRESTLLDNSEESDTLISCFGTLSIPSIPSNGKSGLIINRFPKPPPPQPSSALGTREEQRKIYLGPKLSDRATGGPDAGPLIDRFSCLFQDQYNCVTNPKGIVSLGVAENFLMQEECMELFSTALRDNFTPLDLSYGDSLWGSRRINRALAGLYNEYFNPAEAVRPEQIITGVGCSAVLDQLFYTLMDEGEAILLAAPYYTGFDRDLIGRGRVRLIPVHVPVGEAAFGPECLKMFEEKLEEVEKEGIRVRAVILCNPQNPLGRTYPRSTLLAYAKFCEERDLHLVSDEIYALSIYDNKDFPEAEPFTSMLSLDVEKELDIDFDKARLHVVYGMSKDFCSNGLRIGSLISQNNPLLLRAMANTSMLMKISSPADVIWSTLLLDPIRLKSFITTNKSKLTEAHAFARGWFVDRGVEVANSNAGNFIWVNLGKTLGFDDALTEKKVFQKLLDGGVYIAPGSAYHYHIAGWYRVTFSVPRGNLMVGLEKLGQLLELELIK</sequence>
<dbReference type="InterPro" id="IPR050478">
    <property type="entry name" value="Ethylene_sulfur-biosynth"/>
</dbReference>
<accession>A0ABZ1CPG7</accession>
<feature type="domain" description="Aminotransferase class I/classII large" evidence="3">
    <location>
        <begin position="212"/>
        <end position="550"/>
    </location>
</feature>
<protein>
    <recommendedName>
        <fullName evidence="3">Aminotransferase class I/classII large domain-containing protein</fullName>
    </recommendedName>
</protein>
<evidence type="ECO:0000256" key="1">
    <source>
        <dbReference type="ARBA" id="ARBA00022898"/>
    </source>
</evidence>
<dbReference type="Gene3D" id="3.90.1150.10">
    <property type="entry name" value="Aspartate Aminotransferase, domain 1"/>
    <property type="match status" value="1"/>
</dbReference>
<evidence type="ECO:0000259" key="3">
    <source>
        <dbReference type="Pfam" id="PF00155"/>
    </source>
</evidence>
<gene>
    <name evidence="4" type="ORF">IL334_000561</name>
</gene>
<feature type="compositionally biased region" description="Low complexity" evidence="2">
    <location>
        <begin position="21"/>
        <end position="48"/>
    </location>
</feature>
<dbReference type="Proteomes" id="UP001329825">
    <property type="component" value="Chromosome 1"/>
</dbReference>
<dbReference type="InterPro" id="IPR004839">
    <property type="entry name" value="Aminotransferase_I/II_large"/>
</dbReference>
<evidence type="ECO:0000256" key="2">
    <source>
        <dbReference type="SAM" id="MobiDB-lite"/>
    </source>
</evidence>
<dbReference type="SUPFAM" id="SSF53383">
    <property type="entry name" value="PLP-dependent transferases"/>
    <property type="match status" value="1"/>
</dbReference>
<name>A0ABZ1CPG7_9TREE</name>
<feature type="region of interest" description="Disordered" evidence="2">
    <location>
        <begin position="100"/>
        <end position="122"/>
    </location>
</feature>
<dbReference type="PANTHER" id="PTHR43795:SF39">
    <property type="entry name" value="AMINOTRANSFERASE CLASS I_CLASSII DOMAIN-CONTAINING PROTEIN"/>
    <property type="match status" value="1"/>
</dbReference>
<dbReference type="PRINTS" id="PR00753">
    <property type="entry name" value="ACCSYNTHASE"/>
</dbReference>
<dbReference type="Gene3D" id="3.40.640.10">
    <property type="entry name" value="Type I PLP-dependent aspartate aminotransferase-like (Major domain)"/>
    <property type="match status" value="1"/>
</dbReference>
<dbReference type="InterPro" id="IPR015424">
    <property type="entry name" value="PyrdxlP-dep_Trfase"/>
</dbReference>
<dbReference type="CDD" id="cd00609">
    <property type="entry name" value="AAT_like"/>
    <property type="match status" value="1"/>
</dbReference>
<keyword evidence="1" id="KW-0663">Pyridoxal phosphate</keyword>
<dbReference type="InterPro" id="IPR015422">
    <property type="entry name" value="PyrdxlP-dep_Trfase_small"/>
</dbReference>
<proteinExistence type="predicted"/>
<dbReference type="InterPro" id="IPR015421">
    <property type="entry name" value="PyrdxlP-dep_Trfase_major"/>
</dbReference>
<dbReference type="RefSeq" id="XP_062788378.1">
    <property type="nucleotide sequence ID" value="XM_062932327.1"/>
</dbReference>
<evidence type="ECO:0000313" key="4">
    <source>
        <dbReference type="EMBL" id="WRT63638.1"/>
    </source>
</evidence>
<dbReference type="GeneID" id="87952692"/>
<feature type="region of interest" description="Disordered" evidence="2">
    <location>
        <begin position="1"/>
        <end position="64"/>
    </location>
</feature>
<dbReference type="Pfam" id="PF00155">
    <property type="entry name" value="Aminotran_1_2"/>
    <property type="match status" value="1"/>
</dbReference>
<dbReference type="PANTHER" id="PTHR43795">
    <property type="entry name" value="BIFUNCTIONAL ASPARTATE AMINOTRANSFERASE AND GLUTAMATE/ASPARTATE-PREPHENATE AMINOTRANSFERASE-RELATED"/>
    <property type="match status" value="1"/>
</dbReference>
<evidence type="ECO:0000313" key="5">
    <source>
        <dbReference type="Proteomes" id="UP001329825"/>
    </source>
</evidence>
<dbReference type="EMBL" id="CP141881">
    <property type="protein sequence ID" value="WRT63638.1"/>
    <property type="molecule type" value="Genomic_DNA"/>
</dbReference>
<feature type="compositionally biased region" description="Polar residues" evidence="2">
    <location>
        <begin position="49"/>
        <end position="58"/>
    </location>
</feature>
<keyword evidence="5" id="KW-1185">Reference proteome</keyword>
<organism evidence="4 5">
    <name type="scientific">Kwoniella shivajii</name>
    <dbReference type="NCBI Taxonomy" id="564305"/>
    <lineage>
        <taxon>Eukaryota</taxon>
        <taxon>Fungi</taxon>
        <taxon>Dikarya</taxon>
        <taxon>Basidiomycota</taxon>
        <taxon>Agaricomycotina</taxon>
        <taxon>Tremellomycetes</taxon>
        <taxon>Tremellales</taxon>
        <taxon>Cryptococcaceae</taxon>
        <taxon>Kwoniella</taxon>
    </lineage>
</organism>
<reference evidence="4 5" key="1">
    <citation type="submission" date="2024-01" db="EMBL/GenBank/DDBJ databases">
        <title>Comparative genomics of Cryptococcus and Kwoniella reveals pathogenesis evolution and contrasting modes of karyotype evolution via chromosome fusion or intercentromeric recombination.</title>
        <authorList>
            <person name="Coelho M.A."/>
            <person name="David-Palma M."/>
            <person name="Shea T."/>
            <person name="Bowers K."/>
            <person name="McGinley-Smith S."/>
            <person name="Mohammad A.W."/>
            <person name="Gnirke A."/>
            <person name="Yurkov A.M."/>
            <person name="Nowrousian M."/>
            <person name="Sun S."/>
            <person name="Cuomo C.A."/>
            <person name="Heitman J."/>
        </authorList>
    </citation>
    <scope>NUCLEOTIDE SEQUENCE [LARGE SCALE GENOMIC DNA]</scope>
    <source>
        <strain evidence="4">CBS 11374</strain>
    </source>
</reference>